<accession>A0A836KGM4</accession>
<evidence type="ECO:0000313" key="3">
    <source>
        <dbReference type="Proteomes" id="UP000673552"/>
    </source>
</evidence>
<protein>
    <submittedName>
        <fullName evidence="2">Uncharacterized protein</fullName>
    </submittedName>
</protein>
<dbReference type="EMBL" id="JAFEUZ010000027">
    <property type="protein sequence ID" value="KAG5475384.1"/>
    <property type="molecule type" value="Genomic_DNA"/>
</dbReference>
<dbReference type="RefSeq" id="XP_067177649.1">
    <property type="nucleotide sequence ID" value="XM_067321039.1"/>
</dbReference>
<dbReference type="OrthoDB" id="313433at2759"/>
<sequence>MSDANWALEENGARIAEVSHEAVHIASTASNLLQPREDQLWITGDAPQHVTVSLSPSHPPLQYAGWHVWHDYLTNPRMVEIASGASPGTVSTLLVCQALPGAGTQVWRLPKAIPQDHLYVRFRIMDTFGAGPTYMNNIVLLEHDPGPNYNVHRQQIEAAATATEDFPYRDSVAQHPSAAAASPYMSPLACAFRPTVAAGGADCSPLPRRVPPASVLPGAVPTPTATPRGRCSADVGVYIGSGPSASVHRGDGTLSPGGARSSRRMSQLLRDLDEDIKMLKPIKIVSPGKNMLLSAPQDSPARLLGSECEDDASAARTDGGSHEVHANGKGGHRGETDSTEGRHHRRHHCRSSSSRRRSRADRAGRSRNRRSAQSSSSQPPQPASISGTPMTLAVWPPPGAPSPAAELSALHDARLSALEQTVAGLNEAVQRQCDDLAMIRRVLLQQAMERRKEAEQRSEEMRKMGAVASAPPTPPAPPPVAPPPTVTAVAEAPASQIAALDQRLTHRNISVGFPEGALRAYVESVLEHKLHKHMKKVEERLLKRLDNQLHDVIKVLSATIEGRLGGLAPSTAAAQRRTASLHRSFYTERVTPTQAGGLPTASFSTAREMTRGSADLGGPRIDISDVGSCPSSLKGNYYHMPLTRHDTSGRAPATGAAAAATAALPASYTTLRSSPHAYPVATEAPPVSFARRSLF</sequence>
<feature type="compositionally biased region" description="Pro residues" evidence="1">
    <location>
        <begin position="471"/>
        <end position="485"/>
    </location>
</feature>
<proteinExistence type="predicted"/>
<dbReference type="PANTHER" id="PTHR40682">
    <property type="entry name" value="F5/8 TYPE C DOMAIN CONTAINING PROTEIN"/>
    <property type="match status" value="1"/>
</dbReference>
<keyword evidence="3" id="KW-1185">Reference proteome</keyword>
<dbReference type="AlphaFoldDB" id="A0A836KGM4"/>
<feature type="region of interest" description="Disordered" evidence="1">
    <location>
        <begin position="242"/>
        <end position="264"/>
    </location>
</feature>
<reference evidence="3" key="2">
    <citation type="journal article" date="2021" name="Sci. Data">
        <title>Chromosome-scale genome sequencing, assembly and annotation of six genomes from subfamily Leishmaniinae.</title>
        <authorList>
            <person name="Almutairi H."/>
            <person name="Urbaniak M.D."/>
            <person name="Bates M.D."/>
            <person name="Jariyapan N."/>
            <person name="Kwakye-Nuako G."/>
            <person name="Thomaz Soccol V."/>
            <person name="Al-Salem W.S."/>
            <person name="Dillon R.J."/>
            <person name="Bates P.A."/>
            <person name="Gatherer D."/>
        </authorList>
    </citation>
    <scope>NUCLEOTIDE SEQUENCE [LARGE SCALE GENOMIC DNA]</scope>
</reference>
<dbReference type="Proteomes" id="UP000673552">
    <property type="component" value="Unassembled WGS sequence"/>
</dbReference>
<dbReference type="SMR" id="A0A836KGM4"/>
<feature type="region of interest" description="Disordered" evidence="1">
    <location>
        <begin position="467"/>
        <end position="486"/>
    </location>
</feature>
<comment type="caution">
    <text evidence="2">The sequence shown here is derived from an EMBL/GenBank/DDBJ whole genome shotgun (WGS) entry which is preliminary data.</text>
</comment>
<dbReference type="GeneID" id="92513551"/>
<dbReference type="PANTHER" id="PTHR40682:SF1">
    <property type="entry name" value="CHROMOSOME UNDETERMINED SCAFFOLD_48, WHOLE GENOME SHOTGUN SEQUENCE"/>
    <property type="match status" value="1"/>
</dbReference>
<evidence type="ECO:0000256" key="1">
    <source>
        <dbReference type="SAM" id="MobiDB-lite"/>
    </source>
</evidence>
<dbReference type="KEGG" id="lmat:92513551"/>
<feature type="compositionally biased region" description="Basic residues" evidence="1">
    <location>
        <begin position="342"/>
        <end position="370"/>
    </location>
</feature>
<name>A0A836KGM4_9TRYP</name>
<feature type="compositionally biased region" description="Low complexity" evidence="1">
    <location>
        <begin position="371"/>
        <end position="386"/>
    </location>
</feature>
<feature type="region of interest" description="Disordered" evidence="1">
    <location>
        <begin position="302"/>
        <end position="405"/>
    </location>
</feature>
<organism evidence="2 3">
    <name type="scientific">Leishmania martiniquensis</name>
    <dbReference type="NCBI Taxonomy" id="1580590"/>
    <lineage>
        <taxon>Eukaryota</taxon>
        <taxon>Discoba</taxon>
        <taxon>Euglenozoa</taxon>
        <taxon>Kinetoplastea</taxon>
        <taxon>Metakinetoplastina</taxon>
        <taxon>Trypanosomatida</taxon>
        <taxon>Trypanosomatidae</taxon>
        <taxon>Leishmaniinae</taxon>
        <taxon>Leishmania</taxon>
    </lineage>
</organism>
<reference evidence="3" key="1">
    <citation type="journal article" date="2021" name="Microbiol. Resour. Announc.">
        <title>LGAAP: Leishmaniinae Genome Assembly and Annotation Pipeline.</title>
        <authorList>
            <person name="Almutairi H."/>
            <person name="Urbaniak M.D."/>
            <person name="Bates M.D."/>
            <person name="Jariyapan N."/>
            <person name="Kwakye-Nuako G."/>
            <person name="Thomaz-Soccol V."/>
            <person name="Al-Salem W.S."/>
            <person name="Dillon R.J."/>
            <person name="Bates P.A."/>
            <person name="Gatherer D."/>
        </authorList>
    </citation>
    <scope>NUCLEOTIDE SEQUENCE [LARGE SCALE GENOMIC DNA]</scope>
</reference>
<feature type="compositionally biased region" description="Basic and acidic residues" evidence="1">
    <location>
        <begin position="319"/>
        <end position="341"/>
    </location>
</feature>
<gene>
    <name evidence="2" type="ORF">LSCM1_03497</name>
</gene>
<evidence type="ECO:0000313" key="2">
    <source>
        <dbReference type="EMBL" id="KAG5475384.1"/>
    </source>
</evidence>